<dbReference type="SUPFAM" id="SSF47090">
    <property type="entry name" value="PGBD-like"/>
    <property type="match status" value="2"/>
</dbReference>
<dbReference type="Gene3D" id="1.10.101.10">
    <property type="entry name" value="PGBD-like superfamily/PGBD"/>
    <property type="match status" value="2"/>
</dbReference>
<feature type="transmembrane region" description="Helical" evidence="2">
    <location>
        <begin position="43"/>
        <end position="65"/>
    </location>
</feature>
<dbReference type="RefSeq" id="WP_194028169.1">
    <property type="nucleotide sequence ID" value="NZ_JADEWZ010000004.1"/>
</dbReference>
<sequence>METLAYLHLALTYEEALDSNECSSETSVSLKLKGRTLKKRGRYCLLALGAALGFLGTTTQAFALLKPGVENPTVTRVQKRLQELNYFDEEPTGYYGPITSTAVKEFQRDRGLDPDGMVGEETEAALFGQKATPFNEENFLSGTSELTPIESNSDSFIDENSTRTPISKPESLQETPTTISSQLLRLGARGQSVQTLQEKLRDEGFSPGIIDGVYGQQTQNAVMEFQRANGLDADGIVGKQTLSVLNLIASEPSPSLYERAVRNS</sequence>
<accession>A0A8J7B741</accession>
<keyword evidence="5" id="KW-1185">Reference proteome</keyword>
<proteinExistence type="predicted"/>
<evidence type="ECO:0000256" key="2">
    <source>
        <dbReference type="SAM" id="Phobius"/>
    </source>
</evidence>
<feature type="region of interest" description="Disordered" evidence="1">
    <location>
        <begin position="144"/>
        <end position="176"/>
    </location>
</feature>
<dbReference type="AlphaFoldDB" id="A0A8J7B741"/>
<dbReference type="InterPro" id="IPR036366">
    <property type="entry name" value="PGBDSf"/>
</dbReference>
<dbReference type="InterPro" id="IPR036365">
    <property type="entry name" value="PGBD-like_sf"/>
</dbReference>
<name>A0A8J7B741_9CYAN</name>
<protein>
    <submittedName>
        <fullName evidence="4">Peptidoglycan-binding protein</fullName>
    </submittedName>
</protein>
<gene>
    <name evidence="4" type="ORF">IQ249_04140</name>
</gene>
<dbReference type="InterPro" id="IPR052905">
    <property type="entry name" value="LD-transpeptidase_YkuD-like"/>
</dbReference>
<dbReference type="PANTHER" id="PTHR41533:SF1">
    <property type="entry name" value="L,D-TRANSPEPTIDASE YCBB-RELATED"/>
    <property type="match status" value="1"/>
</dbReference>
<feature type="domain" description="Peptidoglycan binding-like" evidence="3">
    <location>
        <begin position="189"/>
        <end position="245"/>
    </location>
</feature>
<dbReference type="PANTHER" id="PTHR41533">
    <property type="entry name" value="L,D-TRANSPEPTIDASE HI_1667-RELATED"/>
    <property type="match status" value="1"/>
</dbReference>
<keyword evidence="2" id="KW-1133">Transmembrane helix</keyword>
<reference evidence="4" key="1">
    <citation type="submission" date="2020-10" db="EMBL/GenBank/DDBJ databases">
        <authorList>
            <person name="Castelo-Branco R."/>
            <person name="Eusebio N."/>
            <person name="Adriana R."/>
            <person name="Vieira A."/>
            <person name="Brugerolle De Fraissinette N."/>
            <person name="Rezende De Castro R."/>
            <person name="Schneider M.P."/>
            <person name="Vasconcelos V."/>
            <person name="Leao P.N."/>
        </authorList>
    </citation>
    <scope>NUCLEOTIDE SEQUENCE</scope>
    <source>
        <strain evidence="4">LEGE 07157</strain>
    </source>
</reference>
<feature type="domain" description="Peptidoglycan binding-like" evidence="3">
    <location>
        <begin position="71"/>
        <end position="126"/>
    </location>
</feature>
<evidence type="ECO:0000313" key="5">
    <source>
        <dbReference type="Proteomes" id="UP000654482"/>
    </source>
</evidence>
<evidence type="ECO:0000313" key="4">
    <source>
        <dbReference type="EMBL" id="MBE9115084.1"/>
    </source>
</evidence>
<organism evidence="4 5">
    <name type="scientific">Lusitaniella coriacea LEGE 07157</name>
    <dbReference type="NCBI Taxonomy" id="945747"/>
    <lineage>
        <taxon>Bacteria</taxon>
        <taxon>Bacillati</taxon>
        <taxon>Cyanobacteriota</taxon>
        <taxon>Cyanophyceae</taxon>
        <taxon>Spirulinales</taxon>
        <taxon>Lusitaniellaceae</taxon>
        <taxon>Lusitaniella</taxon>
    </lineage>
</organism>
<keyword evidence="2" id="KW-0472">Membrane</keyword>
<dbReference type="EMBL" id="JADEWZ010000004">
    <property type="protein sequence ID" value="MBE9115084.1"/>
    <property type="molecule type" value="Genomic_DNA"/>
</dbReference>
<dbReference type="Proteomes" id="UP000654482">
    <property type="component" value="Unassembled WGS sequence"/>
</dbReference>
<comment type="caution">
    <text evidence="4">The sequence shown here is derived from an EMBL/GenBank/DDBJ whole genome shotgun (WGS) entry which is preliminary data.</text>
</comment>
<dbReference type="InterPro" id="IPR002477">
    <property type="entry name" value="Peptidoglycan-bd-like"/>
</dbReference>
<evidence type="ECO:0000256" key="1">
    <source>
        <dbReference type="SAM" id="MobiDB-lite"/>
    </source>
</evidence>
<keyword evidence="2" id="KW-0812">Transmembrane</keyword>
<evidence type="ECO:0000259" key="3">
    <source>
        <dbReference type="Pfam" id="PF01471"/>
    </source>
</evidence>
<dbReference type="Pfam" id="PF01471">
    <property type="entry name" value="PG_binding_1"/>
    <property type="match status" value="2"/>
</dbReference>